<evidence type="ECO:0000313" key="3">
    <source>
        <dbReference type="Proteomes" id="UP000000483"/>
    </source>
</evidence>
<gene>
    <name evidence="2" type="ordered locus">Desac_1053</name>
</gene>
<proteinExistence type="inferred from homology"/>
<dbReference type="eggNOG" id="COG1940">
    <property type="taxonomic scope" value="Bacteria"/>
</dbReference>
<evidence type="ECO:0000313" key="2">
    <source>
        <dbReference type="EMBL" id="AEB08917.1"/>
    </source>
</evidence>
<organism evidence="2 3">
    <name type="scientific">Desulfobacca acetoxidans (strain ATCC 700848 / DSM 11109 / ASRB2)</name>
    <dbReference type="NCBI Taxonomy" id="880072"/>
    <lineage>
        <taxon>Bacteria</taxon>
        <taxon>Pseudomonadati</taxon>
        <taxon>Thermodesulfobacteriota</taxon>
        <taxon>Desulfobaccia</taxon>
        <taxon>Desulfobaccales</taxon>
        <taxon>Desulfobaccaceae</taxon>
        <taxon>Desulfobacca</taxon>
    </lineage>
</organism>
<dbReference type="PANTHER" id="PTHR18964:SF149">
    <property type="entry name" value="BIFUNCTIONAL UDP-N-ACETYLGLUCOSAMINE 2-EPIMERASE_N-ACETYLMANNOSAMINE KINASE"/>
    <property type="match status" value="1"/>
</dbReference>
<dbReference type="EC" id="2.7.1.2" evidence="2"/>
<protein>
    <submittedName>
        <fullName evidence="2">Glucokinase</fullName>
        <ecNumber evidence="2">2.7.1.2</ecNumber>
    </submittedName>
</protein>
<dbReference type="Proteomes" id="UP000000483">
    <property type="component" value="Chromosome"/>
</dbReference>
<keyword evidence="2" id="KW-0808">Transferase</keyword>
<dbReference type="STRING" id="880072.Desac_1053"/>
<sequence length="331" mass="35389">MVQQRITAEPESLVMAGDLGGTNFRLALVTRTGEIIRRLTLPTPKGKGADHLLDRMAAAILGLMEEEGIIPGRLQAVGMGIAGLIQPDKGRVVKSPNIPELDWIWLGPELRRRLPWPVTIDNDANLFALGEHYQGAGRGEDNLLGLTLGTGVGGGLILNGRLWQGAGGPSAEVGHITIDPEGERCSCGNQGCLETLASATWTVRWTAERLAAGQKSLLQKNWRENPEGLSALTIYQAATAGDALAQKAFQRVGRALGIAIADVVHLLGIPLIIIGGNFAQSWDRFIGPLREELERRLTFFPAAKLVIRPAALGDNGGLLGAARLAWMQVSC</sequence>
<dbReference type="GO" id="GO:0004340">
    <property type="term" value="F:glucokinase activity"/>
    <property type="evidence" value="ECO:0007669"/>
    <property type="project" value="UniProtKB-EC"/>
</dbReference>
<dbReference type="AlphaFoldDB" id="F2NH75"/>
<dbReference type="KEGG" id="dao:Desac_1053"/>
<dbReference type="EMBL" id="CP002629">
    <property type="protein sequence ID" value="AEB08917.1"/>
    <property type="molecule type" value="Genomic_DNA"/>
</dbReference>
<dbReference type="PROSITE" id="PS01125">
    <property type="entry name" value="ROK"/>
    <property type="match status" value="1"/>
</dbReference>
<dbReference type="HOGENOM" id="CLU_036604_0_4_7"/>
<dbReference type="SUPFAM" id="SSF53067">
    <property type="entry name" value="Actin-like ATPase domain"/>
    <property type="match status" value="1"/>
</dbReference>
<keyword evidence="2" id="KW-0418">Kinase</keyword>
<reference evidence="3" key="2">
    <citation type="submission" date="2011-03" db="EMBL/GenBank/DDBJ databases">
        <title>The complete genome of Desulfobacca acetoxidans DSM 11109.</title>
        <authorList>
            <consortium name="US DOE Joint Genome Institute (JGI-PGF)"/>
            <person name="Lucas S."/>
            <person name="Copeland A."/>
            <person name="Lapidus A."/>
            <person name="Bruce D."/>
            <person name="Goodwin L."/>
            <person name="Pitluck S."/>
            <person name="Peters L."/>
            <person name="Kyrpides N."/>
            <person name="Mavromatis K."/>
            <person name="Ivanova N."/>
            <person name="Ovchinnikova G."/>
            <person name="Teshima H."/>
            <person name="Detter J.C."/>
            <person name="Han C."/>
            <person name="Land M."/>
            <person name="Hauser L."/>
            <person name="Markowitz V."/>
            <person name="Cheng J.-F."/>
            <person name="Hugenholtz P."/>
            <person name="Woyke T."/>
            <person name="Wu D."/>
            <person name="Spring S."/>
            <person name="Schueler E."/>
            <person name="Brambilla E."/>
            <person name="Klenk H.-P."/>
            <person name="Eisen J.A."/>
        </authorList>
    </citation>
    <scope>NUCLEOTIDE SEQUENCE [LARGE SCALE GENOMIC DNA]</scope>
    <source>
        <strain evidence="3">ATCC 700848 / DSM 11109 / ASRB2</strain>
    </source>
</reference>
<reference evidence="2 3" key="1">
    <citation type="journal article" date="2011" name="Stand. Genomic Sci.">
        <title>Complete genome sequence of the acetate-degrading sulfate reducer Desulfobacca acetoxidans type strain (ASRB2).</title>
        <authorList>
            <person name="Goker M."/>
            <person name="Teshima H."/>
            <person name="Lapidus A."/>
            <person name="Nolan M."/>
            <person name="Lucas S."/>
            <person name="Hammon N."/>
            <person name="Deshpande S."/>
            <person name="Cheng J.F."/>
            <person name="Tapia R."/>
            <person name="Han C."/>
            <person name="Goodwin L."/>
            <person name="Pitluck S."/>
            <person name="Huntemann M."/>
            <person name="Liolios K."/>
            <person name="Ivanova N."/>
            <person name="Pagani I."/>
            <person name="Mavromatis K."/>
            <person name="Ovchinikova G."/>
            <person name="Pati A."/>
            <person name="Chen A."/>
            <person name="Palaniappan K."/>
            <person name="Land M."/>
            <person name="Hauser L."/>
            <person name="Brambilla E.M."/>
            <person name="Rohde M."/>
            <person name="Spring S."/>
            <person name="Detter J.C."/>
            <person name="Woyke T."/>
            <person name="Bristow J."/>
            <person name="Eisen J.A."/>
            <person name="Markowitz V."/>
            <person name="Hugenholtz P."/>
            <person name="Kyrpides N.C."/>
            <person name="Klenk H.P."/>
        </authorList>
    </citation>
    <scope>NUCLEOTIDE SEQUENCE [LARGE SCALE GENOMIC DNA]</scope>
    <source>
        <strain evidence="3">ATCC 700848 / DSM 11109 / ASRB2</strain>
    </source>
</reference>
<evidence type="ECO:0000256" key="1">
    <source>
        <dbReference type="ARBA" id="ARBA00006479"/>
    </source>
</evidence>
<dbReference type="Gene3D" id="3.30.420.40">
    <property type="match status" value="2"/>
</dbReference>
<dbReference type="InterPro" id="IPR049874">
    <property type="entry name" value="ROK_cs"/>
</dbReference>
<accession>F2NH75</accession>
<comment type="similarity">
    <text evidence="1">Belongs to the ROK (NagC/XylR) family.</text>
</comment>
<dbReference type="PANTHER" id="PTHR18964">
    <property type="entry name" value="ROK (REPRESSOR, ORF, KINASE) FAMILY"/>
    <property type="match status" value="1"/>
</dbReference>
<keyword evidence="3" id="KW-1185">Reference proteome</keyword>
<name>F2NH75_DESAR</name>
<dbReference type="OrthoDB" id="9810372at2"/>
<dbReference type="Pfam" id="PF00480">
    <property type="entry name" value="ROK"/>
    <property type="match status" value="1"/>
</dbReference>
<dbReference type="RefSeq" id="WP_013706029.1">
    <property type="nucleotide sequence ID" value="NC_015388.1"/>
</dbReference>
<dbReference type="InterPro" id="IPR000600">
    <property type="entry name" value="ROK"/>
</dbReference>
<dbReference type="InterPro" id="IPR043129">
    <property type="entry name" value="ATPase_NBD"/>
</dbReference>